<proteinExistence type="predicted"/>
<dbReference type="InterPro" id="IPR050817">
    <property type="entry name" value="DjlA_DnaK_co-chaperone"/>
</dbReference>
<feature type="domain" description="J" evidence="1">
    <location>
        <begin position="2"/>
        <end position="58"/>
    </location>
</feature>
<dbReference type="CDD" id="cd06257">
    <property type="entry name" value="DnaJ"/>
    <property type="match status" value="1"/>
</dbReference>
<dbReference type="Proteomes" id="UP001162834">
    <property type="component" value="Chromosome"/>
</dbReference>
<evidence type="ECO:0000313" key="3">
    <source>
        <dbReference type="Proteomes" id="UP001162834"/>
    </source>
</evidence>
<dbReference type="EMBL" id="CP087164">
    <property type="protein sequence ID" value="UGS36623.1"/>
    <property type="molecule type" value="Genomic_DNA"/>
</dbReference>
<accession>A0A9E6XZ04</accession>
<dbReference type="AlphaFoldDB" id="A0A9E6XZ04"/>
<dbReference type="Pfam" id="PF00226">
    <property type="entry name" value="DnaJ"/>
    <property type="match status" value="1"/>
</dbReference>
<evidence type="ECO:0000313" key="2">
    <source>
        <dbReference type="EMBL" id="UGS36623.1"/>
    </source>
</evidence>
<dbReference type="InterPro" id="IPR001623">
    <property type="entry name" value="DnaJ_domain"/>
</dbReference>
<sequence length="198" mass="22137">MDPFALLGVSPDATPDELSAAYRRLAKEWHPDRQMTAEATWRMAQINAAYDAARAAIGEQAAKRPLAAERPRAGRPPVAAWVEPRLRRALGAELGRALHEGEQVLLVAPASTWASPQARLAVTDRRLLWLREDAISDRVRSLRFDAISEADHRLSWPRRRTATLRVRDHHGRRTSFAELAPATAAEIVGHVTRRRRAA</sequence>
<dbReference type="RefSeq" id="WP_259310692.1">
    <property type="nucleotide sequence ID" value="NZ_CP087164.1"/>
</dbReference>
<dbReference type="PROSITE" id="PS50076">
    <property type="entry name" value="DNAJ_2"/>
    <property type="match status" value="1"/>
</dbReference>
<name>A0A9E6XZ04_9ACTN</name>
<dbReference type="PRINTS" id="PR00625">
    <property type="entry name" value="JDOMAIN"/>
</dbReference>
<dbReference type="InterPro" id="IPR036869">
    <property type="entry name" value="J_dom_sf"/>
</dbReference>
<reference evidence="2" key="1">
    <citation type="journal article" date="2022" name="Int. J. Syst. Evol. Microbiol.">
        <title>Pseudomonas aegrilactucae sp. nov. and Pseudomonas morbosilactucae sp. nov., pathogens causing bacterial rot of lettuce in Japan.</title>
        <authorList>
            <person name="Sawada H."/>
            <person name="Fujikawa T."/>
            <person name="Satou M."/>
        </authorList>
    </citation>
    <scope>NUCLEOTIDE SEQUENCE</scope>
    <source>
        <strain evidence="2">0166_1</strain>
    </source>
</reference>
<dbReference type="KEGG" id="sbae:DSM104329_03031"/>
<organism evidence="2 3">
    <name type="scientific">Capillimicrobium parvum</name>
    <dbReference type="NCBI Taxonomy" id="2884022"/>
    <lineage>
        <taxon>Bacteria</taxon>
        <taxon>Bacillati</taxon>
        <taxon>Actinomycetota</taxon>
        <taxon>Thermoleophilia</taxon>
        <taxon>Solirubrobacterales</taxon>
        <taxon>Capillimicrobiaceae</taxon>
        <taxon>Capillimicrobium</taxon>
    </lineage>
</organism>
<dbReference type="SMART" id="SM00271">
    <property type="entry name" value="DnaJ"/>
    <property type="match status" value="1"/>
</dbReference>
<keyword evidence="3" id="KW-1185">Reference proteome</keyword>
<gene>
    <name evidence="2" type="primary">dnaJ_2</name>
    <name evidence="2" type="ORF">DSM104329_03031</name>
</gene>
<evidence type="ECO:0000259" key="1">
    <source>
        <dbReference type="PROSITE" id="PS50076"/>
    </source>
</evidence>
<dbReference type="SUPFAM" id="SSF46565">
    <property type="entry name" value="Chaperone J-domain"/>
    <property type="match status" value="1"/>
</dbReference>
<dbReference type="Gene3D" id="1.10.287.110">
    <property type="entry name" value="DnaJ domain"/>
    <property type="match status" value="1"/>
</dbReference>
<dbReference type="PANTHER" id="PTHR24074">
    <property type="entry name" value="CO-CHAPERONE PROTEIN DJLA"/>
    <property type="match status" value="1"/>
</dbReference>
<protein>
    <submittedName>
        <fullName evidence="2">Chaperone protein DnaJ</fullName>
    </submittedName>
</protein>